<evidence type="ECO:0000313" key="2">
    <source>
        <dbReference type="Proteomes" id="UP001060260"/>
    </source>
</evidence>
<gene>
    <name evidence="1" type="ORF">NXW23_17640</name>
</gene>
<protein>
    <recommendedName>
        <fullName evidence="3">TonB-dependent receptor</fullName>
    </recommendedName>
</protein>
<dbReference type="Proteomes" id="UP001060260">
    <property type="component" value="Chromosome"/>
</dbReference>
<organism evidence="1 2">
    <name type="scientific">Bacteroides caccae</name>
    <dbReference type="NCBI Taxonomy" id="47678"/>
    <lineage>
        <taxon>Bacteria</taxon>
        <taxon>Pseudomonadati</taxon>
        <taxon>Bacteroidota</taxon>
        <taxon>Bacteroidia</taxon>
        <taxon>Bacteroidales</taxon>
        <taxon>Bacteroidaceae</taxon>
        <taxon>Bacteroides</taxon>
    </lineage>
</organism>
<evidence type="ECO:0008006" key="3">
    <source>
        <dbReference type="Google" id="ProtNLM"/>
    </source>
</evidence>
<dbReference type="EMBL" id="CP103166">
    <property type="protein sequence ID" value="UVQ96127.1"/>
    <property type="molecule type" value="Genomic_DNA"/>
</dbReference>
<dbReference type="AlphaFoldDB" id="A0AA94Y065"/>
<name>A0AA94Y065_9BACE</name>
<sequence>MFTEAEWNDAGNPGRFLDFVGTYDRDILEKYRTGADLDLYPNSDWMELLSEHTTNQRYTINFRGGSEKTKFFASGAYYKEDGIFDSNTSEGYNANTGLQRFNLRSNVDMDITSTTKLSIDLSGQYKTRSQSASSSDAVFGAITVCPVFIIPFYYSDGSLSQLTREADQRTNPYNLLNQSGYTKTWSASVQSKVQLEQKLDFITKGLSVRGAVSFDADFTSSMKRTKKPATFFSNKRDDFGNLIMQSVSVEEALSDPVKSSTSGEKRIYIEGALNYKRLFGEKHDVNGILVYSQKETQYQNVDGLKLLPYRKQNLVGRISYGYDSRYMLEGSFGMTGSENFAEGHRWGIFPAVGAAWYISNESFIRNHSAAKWLSKLKLRTSYGMTGNDNIGPSSRFPYREQLKTNDSGYAFNIPVGSSGGNPSGGNGIVESTFAAPVLSWEIEKNLM</sequence>
<proteinExistence type="predicted"/>
<accession>A0AA94Y065</accession>
<dbReference type="SUPFAM" id="SSF56935">
    <property type="entry name" value="Porins"/>
    <property type="match status" value="1"/>
</dbReference>
<evidence type="ECO:0000313" key="1">
    <source>
        <dbReference type="EMBL" id="UVQ96127.1"/>
    </source>
</evidence>
<reference evidence="1" key="1">
    <citation type="submission" date="2022-08" db="EMBL/GenBank/DDBJ databases">
        <title>Genome Sequencing of Bacteroides fragilis Group Isolates with Nanopore Technology.</title>
        <authorList>
            <person name="Tisza M.J."/>
            <person name="Smith D."/>
            <person name="Dekker J.P."/>
        </authorList>
    </citation>
    <scope>NUCLEOTIDE SEQUENCE</scope>
    <source>
        <strain evidence="1">BFG-474</strain>
    </source>
</reference>